<protein>
    <submittedName>
        <fullName evidence="1">Uncharacterized protein</fullName>
    </submittedName>
</protein>
<dbReference type="AlphaFoldDB" id="A0AAN7CLZ0"/>
<dbReference type="EMBL" id="MU857734">
    <property type="protein sequence ID" value="KAK4244554.1"/>
    <property type="molecule type" value="Genomic_DNA"/>
</dbReference>
<name>A0AAN7CLZ0_9PEZI</name>
<evidence type="ECO:0000313" key="2">
    <source>
        <dbReference type="Proteomes" id="UP001303647"/>
    </source>
</evidence>
<sequence>PFEVKDQLLYHIDFEGTRRLYLPFNYVKPILELVYDKHHHFGVNKMMVDLSNLYFACK</sequence>
<gene>
    <name evidence="1" type="ORF">C7999DRAFT_17215</name>
</gene>
<feature type="non-terminal residue" evidence="1">
    <location>
        <position position="1"/>
    </location>
</feature>
<proteinExistence type="predicted"/>
<reference evidence="1" key="2">
    <citation type="submission" date="2023-05" db="EMBL/GenBank/DDBJ databases">
        <authorList>
            <consortium name="Lawrence Berkeley National Laboratory"/>
            <person name="Steindorff A."/>
            <person name="Hensen N."/>
            <person name="Bonometti L."/>
            <person name="Westerberg I."/>
            <person name="Brannstrom I.O."/>
            <person name="Guillou S."/>
            <person name="Cros-Aarteil S."/>
            <person name="Calhoun S."/>
            <person name="Haridas S."/>
            <person name="Kuo A."/>
            <person name="Mondo S."/>
            <person name="Pangilinan J."/>
            <person name="Riley R."/>
            <person name="Labutti K."/>
            <person name="Andreopoulos B."/>
            <person name="Lipzen A."/>
            <person name="Chen C."/>
            <person name="Yanf M."/>
            <person name="Daum C."/>
            <person name="Ng V."/>
            <person name="Clum A."/>
            <person name="Ohm R."/>
            <person name="Martin F."/>
            <person name="Silar P."/>
            <person name="Natvig D."/>
            <person name="Lalanne C."/>
            <person name="Gautier V."/>
            <person name="Ament-Velasquez S.L."/>
            <person name="Kruys A."/>
            <person name="Hutchinson M.I."/>
            <person name="Powell A.J."/>
            <person name="Barry K."/>
            <person name="Miller A.N."/>
            <person name="Grigoriev I.V."/>
            <person name="Debuchy R."/>
            <person name="Gladieux P."/>
            <person name="Thoren M.H."/>
            <person name="Johannesson H."/>
        </authorList>
    </citation>
    <scope>NUCLEOTIDE SEQUENCE</scope>
    <source>
        <strain evidence="1">CBS 359.72</strain>
    </source>
</reference>
<dbReference type="Proteomes" id="UP001303647">
    <property type="component" value="Unassembled WGS sequence"/>
</dbReference>
<comment type="caution">
    <text evidence="1">The sequence shown here is derived from an EMBL/GenBank/DDBJ whole genome shotgun (WGS) entry which is preliminary data.</text>
</comment>
<accession>A0AAN7CLZ0</accession>
<reference evidence="1" key="1">
    <citation type="journal article" date="2023" name="Mol. Phylogenet. Evol.">
        <title>Genome-scale phylogeny and comparative genomics of the fungal order Sordariales.</title>
        <authorList>
            <person name="Hensen N."/>
            <person name="Bonometti L."/>
            <person name="Westerberg I."/>
            <person name="Brannstrom I.O."/>
            <person name="Guillou S."/>
            <person name="Cros-Aarteil S."/>
            <person name="Calhoun S."/>
            <person name="Haridas S."/>
            <person name="Kuo A."/>
            <person name="Mondo S."/>
            <person name="Pangilinan J."/>
            <person name="Riley R."/>
            <person name="LaButti K."/>
            <person name="Andreopoulos B."/>
            <person name="Lipzen A."/>
            <person name="Chen C."/>
            <person name="Yan M."/>
            <person name="Daum C."/>
            <person name="Ng V."/>
            <person name="Clum A."/>
            <person name="Steindorff A."/>
            <person name="Ohm R.A."/>
            <person name="Martin F."/>
            <person name="Silar P."/>
            <person name="Natvig D.O."/>
            <person name="Lalanne C."/>
            <person name="Gautier V."/>
            <person name="Ament-Velasquez S.L."/>
            <person name="Kruys A."/>
            <person name="Hutchinson M.I."/>
            <person name="Powell A.J."/>
            <person name="Barry K."/>
            <person name="Miller A.N."/>
            <person name="Grigoriev I.V."/>
            <person name="Debuchy R."/>
            <person name="Gladieux P."/>
            <person name="Hiltunen Thoren M."/>
            <person name="Johannesson H."/>
        </authorList>
    </citation>
    <scope>NUCLEOTIDE SEQUENCE</scope>
    <source>
        <strain evidence="1">CBS 359.72</strain>
    </source>
</reference>
<keyword evidence="2" id="KW-1185">Reference proteome</keyword>
<evidence type="ECO:0000313" key="1">
    <source>
        <dbReference type="EMBL" id="KAK4244554.1"/>
    </source>
</evidence>
<organism evidence="1 2">
    <name type="scientific">Corynascus novoguineensis</name>
    <dbReference type="NCBI Taxonomy" id="1126955"/>
    <lineage>
        <taxon>Eukaryota</taxon>
        <taxon>Fungi</taxon>
        <taxon>Dikarya</taxon>
        <taxon>Ascomycota</taxon>
        <taxon>Pezizomycotina</taxon>
        <taxon>Sordariomycetes</taxon>
        <taxon>Sordariomycetidae</taxon>
        <taxon>Sordariales</taxon>
        <taxon>Chaetomiaceae</taxon>
        <taxon>Corynascus</taxon>
    </lineage>
</organism>